<dbReference type="Gene3D" id="1.10.630.10">
    <property type="entry name" value="Cytochrome P450"/>
    <property type="match status" value="1"/>
</dbReference>
<sequence length="366" mass="39763">MARVRRIRTPVGDEAWLVSGHAEVRRLYADRRLGRTHPDPAAAARLGDHQLLSASELYSHEHEHEEHMAIRAALMPFFGGRRMAVLRESVRGLLAELLDELAAAGPGADLHSMLSAPLSVRTLCALLGVPDREVFRDLVDQMDDVQDRARAEAGQAELSAYLTEVVELRRTSPDDGVLAGLAAAGLSTEDIAGIATMLLFAGYDSTAVMIDAGVLLLTRHRDQWELLRVRPDAVPGAVEEVLRLGDADAADGSGIARYARESIEIDGVTIEAGEAVVLDTARANLDERAFAEPLRFDPGRSPNPQLAFGHGPWHCLGAPLARLQLIEVFTALPARFPGLRLGIPDGELAMTGNLFTGRVRRLPVRW</sequence>
<dbReference type="PRINTS" id="PR00359">
    <property type="entry name" value="BP450"/>
</dbReference>
<evidence type="ECO:0000256" key="5">
    <source>
        <dbReference type="ARBA" id="ARBA00023002"/>
    </source>
</evidence>
<dbReference type="RefSeq" id="WP_246492531.1">
    <property type="nucleotide sequence ID" value="NZ_BAAAUI010000055.1"/>
</dbReference>
<dbReference type="Pfam" id="PF00067">
    <property type="entry name" value="p450"/>
    <property type="match status" value="1"/>
</dbReference>
<evidence type="ECO:0000256" key="4">
    <source>
        <dbReference type="ARBA" id="ARBA00022723"/>
    </source>
</evidence>
<dbReference type="PANTHER" id="PTHR46696">
    <property type="entry name" value="P450, PUTATIVE (EUROFUNG)-RELATED"/>
    <property type="match status" value="1"/>
</dbReference>
<comment type="similarity">
    <text evidence="2">Belongs to the cytochrome P450 family.</text>
</comment>
<evidence type="ECO:0000313" key="9">
    <source>
        <dbReference type="Proteomes" id="UP000533598"/>
    </source>
</evidence>
<dbReference type="InterPro" id="IPR002397">
    <property type="entry name" value="Cyt_P450_B"/>
</dbReference>
<dbReference type="GO" id="GO:0016705">
    <property type="term" value="F:oxidoreductase activity, acting on paired donors, with incorporation or reduction of molecular oxygen"/>
    <property type="evidence" value="ECO:0007669"/>
    <property type="project" value="InterPro"/>
</dbReference>
<dbReference type="InterPro" id="IPR001128">
    <property type="entry name" value="Cyt_P450"/>
</dbReference>
<dbReference type="PRINTS" id="PR00385">
    <property type="entry name" value="P450"/>
</dbReference>
<evidence type="ECO:0000256" key="6">
    <source>
        <dbReference type="ARBA" id="ARBA00023004"/>
    </source>
</evidence>
<comment type="cofactor">
    <cofactor evidence="1">
        <name>heme</name>
        <dbReference type="ChEBI" id="CHEBI:30413"/>
    </cofactor>
</comment>
<evidence type="ECO:0000256" key="3">
    <source>
        <dbReference type="ARBA" id="ARBA00022617"/>
    </source>
</evidence>
<comment type="caution">
    <text evidence="8">The sequence shown here is derived from an EMBL/GenBank/DDBJ whole genome shotgun (WGS) entry which is preliminary data.</text>
</comment>
<keyword evidence="7" id="KW-0503">Monooxygenase</keyword>
<evidence type="ECO:0000256" key="1">
    <source>
        <dbReference type="ARBA" id="ARBA00001971"/>
    </source>
</evidence>
<evidence type="ECO:0000313" key="8">
    <source>
        <dbReference type="EMBL" id="MBB4677153.1"/>
    </source>
</evidence>
<organism evidence="8 9">
    <name type="scientific">Crossiella cryophila</name>
    <dbReference type="NCBI Taxonomy" id="43355"/>
    <lineage>
        <taxon>Bacteria</taxon>
        <taxon>Bacillati</taxon>
        <taxon>Actinomycetota</taxon>
        <taxon>Actinomycetes</taxon>
        <taxon>Pseudonocardiales</taxon>
        <taxon>Pseudonocardiaceae</taxon>
        <taxon>Crossiella</taxon>
    </lineage>
</organism>
<dbReference type="GO" id="GO:0004497">
    <property type="term" value="F:monooxygenase activity"/>
    <property type="evidence" value="ECO:0007669"/>
    <property type="project" value="UniProtKB-KW"/>
</dbReference>
<keyword evidence="3" id="KW-0349">Heme</keyword>
<dbReference type="FunFam" id="1.10.630.10:FF:000018">
    <property type="entry name" value="Cytochrome P450 monooxygenase"/>
    <property type="match status" value="1"/>
</dbReference>
<dbReference type="Proteomes" id="UP000533598">
    <property type="component" value="Unassembled WGS sequence"/>
</dbReference>
<keyword evidence="4" id="KW-0479">Metal-binding</keyword>
<keyword evidence="5" id="KW-0560">Oxidoreductase</keyword>
<accession>A0A7W7FU74</accession>
<evidence type="ECO:0000256" key="7">
    <source>
        <dbReference type="ARBA" id="ARBA00023033"/>
    </source>
</evidence>
<keyword evidence="6" id="KW-0408">Iron</keyword>
<keyword evidence="9" id="KW-1185">Reference proteome</keyword>
<dbReference type="InterPro" id="IPR036396">
    <property type="entry name" value="Cyt_P450_sf"/>
</dbReference>
<dbReference type="PANTHER" id="PTHR46696:SF5">
    <property type="entry name" value="CYTOCHROME P450 BJ-1"/>
    <property type="match status" value="1"/>
</dbReference>
<gene>
    <name evidence="8" type="ORF">HNR67_003271</name>
</gene>
<name>A0A7W7FU74_9PSEU</name>
<dbReference type="EMBL" id="JACHMH010000001">
    <property type="protein sequence ID" value="MBB4677153.1"/>
    <property type="molecule type" value="Genomic_DNA"/>
</dbReference>
<dbReference type="AlphaFoldDB" id="A0A7W7FU74"/>
<reference evidence="8 9" key="1">
    <citation type="submission" date="2020-08" db="EMBL/GenBank/DDBJ databases">
        <title>Sequencing the genomes of 1000 actinobacteria strains.</title>
        <authorList>
            <person name="Klenk H.-P."/>
        </authorList>
    </citation>
    <scope>NUCLEOTIDE SEQUENCE [LARGE SCALE GENOMIC DNA]</scope>
    <source>
        <strain evidence="8 9">DSM 44230</strain>
    </source>
</reference>
<evidence type="ECO:0000256" key="2">
    <source>
        <dbReference type="ARBA" id="ARBA00010617"/>
    </source>
</evidence>
<dbReference type="GO" id="GO:0005506">
    <property type="term" value="F:iron ion binding"/>
    <property type="evidence" value="ECO:0007669"/>
    <property type="project" value="InterPro"/>
</dbReference>
<dbReference type="GO" id="GO:0020037">
    <property type="term" value="F:heme binding"/>
    <property type="evidence" value="ECO:0007669"/>
    <property type="project" value="InterPro"/>
</dbReference>
<proteinExistence type="inferred from homology"/>
<dbReference type="SUPFAM" id="SSF48264">
    <property type="entry name" value="Cytochrome P450"/>
    <property type="match status" value="1"/>
</dbReference>
<protein>
    <submittedName>
        <fullName evidence="8">Cytochrome P450</fullName>
    </submittedName>
</protein>